<evidence type="ECO:0000256" key="1">
    <source>
        <dbReference type="SAM" id="MobiDB-lite"/>
    </source>
</evidence>
<dbReference type="AlphaFoldDB" id="A0ABC8S1Y4"/>
<feature type="region of interest" description="Disordered" evidence="1">
    <location>
        <begin position="17"/>
        <end position="44"/>
    </location>
</feature>
<name>A0ABC8S1Y4_9AQUA</name>
<protein>
    <submittedName>
        <fullName evidence="2">Uncharacterized protein</fullName>
    </submittedName>
</protein>
<dbReference type="Proteomes" id="UP001642360">
    <property type="component" value="Unassembled WGS sequence"/>
</dbReference>
<evidence type="ECO:0000313" key="3">
    <source>
        <dbReference type="Proteomes" id="UP001642360"/>
    </source>
</evidence>
<sequence length="77" mass="8282">MKGNNSVLELDICHRSGASNGTGGINNLDDTSLPVGSRATPGNEREKVTLPRDLTAGLTKQRLLIKGNNKYVPTHLR</sequence>
<accession>A0ABC8S1Y4</accession>
<proteinExistence type="predicted"/>
<dbReference type="EMBL" id="CAUOFW020001848">
    <property type="protein sequence ID" value="CAK9149214.1"/>
    <property type="molecule type" value="Genomic_DNA"/>
</dbReference>
<comment type="caution">
    <text evidence="2">The sequence shown here is derived from an EMBL/GenBank/DDBJ whole genome shotgun (WGS) entry which is preliminary data.</text>
</comment>
<evidence type="ECO:0000313" key="2">
    <source>
        <dbReference type="EMBL" id="CAK9149214.1"/>
    </source>
</evidence>
<reference evidence="2 3" key="1">
    <citation type="submission" date="2024-02" db="EMBL/GenBank/DDBJ databases">
        <authorList>
            <person name="Vignale AGUSTIN F."/>
            <person name="Sosa J E."/>
            <person name="Modenutti C."/>
        </authorList>
    </citation>
    <scope>NUCLEOTIDE SEQUENCE [LARGE SCALE GENOMIC DNA]</scope>
</reference>
<organism evidence="2 3">
    <name type="scientific">Ilex paraguariensis</name>
    <name type="common">yerba mate</name>
    <dbReference type="NCBI Taxonomy" id="185542"/>
    <lineage>
        <taxon>Eukaryota</taxon>
        <taxon>Viridiplantae</taxon>
        <taxon>Streptophyta</taxon>
        <taxon>Embryophyta</taxon>
        <taxon>Tracheophyta</taxon>
        <taxon>Spermatophyta</taxon>
        <taxon>Magnoliopsida</taxon>
        <taxon>eudicotyledons</taxon>
        <taxon>Gunneridae</taxon>
        <taxon>Pentapetalae</taxon>
        <taxon>asterids</taxon>
        <taxon>campanulids</taxon>
        <taxon>Aquifoliales</taxon>
        <taxon>Aquifoliaceae</taxon>
        <taxon>Ilex</taxon>
    </lineage>
</organism>
<gene>
    <name evidence="2" type="ORF">ILEXP_LOCUS17247</name>
</gene>
<keyword evidence="3" id="KW-1185">Reference proteome</keyword>